<dbReference type="EMBL" id="QTSX02007425">
    <property type="protein sequence ID" value="KAJ9048360.1"/>
    <property type="molecule type" value="Genomic_DNA"/>
</dbReference>
<protein>
    <submittedName>
        <fullName evidence="1">Uncharacterized protein</fullName>
    </submittedName>
</protein>
<proteinExistence type="predicted"/>
<gene>
    <name evidence="1" type="ORF">DSO57_1035789</name>
</gene>
<sequence>MKEENEESDFYLSENSDQNEDAIETNSVNSEDILVDTNGNTNSKIKSSSSSSSGFEPRIYKKKCPQKINKSIFEDSDEE</sequence>
<comment type="caution">
    <text evidence="1">The sequence shown here is derived from an EMBL/GenBank/DDBJ whole genome shotgun (WGS) entry which is preliminary data.</text>
</comment>
<accession>A0ACC2REC5</accession>
<name>A0ACC2REC5_9FUNG</name>
<evidence type="ECO:0000313" key="1">
    <source>
        <dbReference type="EMBL" id="KAJ9048360.1"/>
    </source>
</evidence>
<keyword evidence="2" id="KW-1185">Reference proteome</keyword>
<reference evidence="1" key="1">
    <citation type="submission" date="2022-04" db="EMBL/GenBank/DDBJ databases">
        <title>Genome of the entomopathogenic fungus Entomophthora muscae.</title>
        <authorList>
            <person name="Elya C."/>
            <person name="Lovett B.R."/>
            <person name="Lee E."/>
            <person name="Macias A.M."/>
            <person name="Hajek A.E."/>
            <person name="De Bivort B.L."/>
            <person name="Kasson M.T."/>
            <person name="De Fine Licht H.H."/>
            <person name="Stajich J.E."/>
        </authorList>
    </citation>
    <scope>NUCLEOTIDE SEQUENCE</scope>
    <source>
        <strain evidence="1">Berkeley</strain>
    </source>
</reference>
<dbReference type="Proteomes" id="UP001165960">
    <property type="component" value="Unassembled WGS sequence"/>
</dbReference>
<evidence type="ECO:0000313" key="2">
    <source>
        <dbReference type="Proteomes" id="UP001165960"/>
    </source>
</evidence>
<organism evidence="1 2">
    <name type="scientific">Entomophthora muscae</name>
    <dbReference type="NCBI Taxonomy" id="34485"/>
    <lineage>
        <taxon>Eukaryota</taxon>
        <taxon>Fungi</taxon>
        <taxon>Fungi incertae sedis</taxon>
        <taxon>Zoopagomycota</taxon>
        <taxon>Entomophthoromycotina</taxon>
        <taxon>Entomophthoromycetes</taxon>
        <taxon>Entomophthorales</taxon>
        <taxon>Entomophthoraceae</taxon>
        <taxon>Entomophthora</taxon>
    </lineage>
</organism>